<reference evidence="3" key="1">
    <citation type="submission" date="2015-04" db="EMBL/GenBank/DDBJ databases">
        <title>The genome sequence of the plant pathogenic Rhizarian Plasmodiophora brassicae reveals insights in its biotrophic life cycle and the origin of chitin synthesis.</title>
        <authorList>
            <person name="Schwelm A."/>
            <person name="Fogelqvist J."/>
            <person name="Knaust A."/>
            <person name="Julke S."/>
            <person name="Lilja T."/>
            <person name="Dhandapani V."/>
            <person name="Bonilla-Rosso G."/>
            <person name="Karlsson M."/>
            <person name="Shevchenko A."/>
            <person name="Choi S.R."/>
            <person name="Kim H.G."/>
            <person name="Park J.Y."/>
            <person name="Lim Y.P."/>
            <person name="Ludwig-Muller J."/>
            <person name="Dixelius C."/>
        </authorList>
    </citation>
    <scope>NUCLEOTIDE SEQUENCE</scope>
    <source>
        <tissue evidence="3">Potato root galls</tissue>
    </source>
</reference>
<evidence type="ECO:0000313" key="3">
    <source>
        <dbReference type="EMBL" id="CRZ09826.1"/>
    </source>
</evidence>
<accession>A0A0H5R7N4</accession>
<dbReference type="PROSITE" id="PS50010">
    <property type="entry name" value="DH_2"/>
    <property type="match status" value="1"/>
</dbReference>
<evidence type="ECO:0000259" key="2">
    <source>
        <dbReference type="PROSITE" id="PS50010"/>
    </source>
</evidence>
<evidence type="ECO:0008006" key="4">
    <source>
        <dbReference type="Google" id="ProtNLM"/>
    </source>
</evidence>
<dbReference type="PANTHER" id="PTHR12673">
    <property type="entry name" value="FACIOGENITAL DYSPLASIA PROTEIN"/>
    <property type="match status" value="1"/>
</dbReference>
<dbReference type="Gene3D" id="2.30.29.30">
    <property type="entry name" value="Pleckstrin-homology domain (PH domain)/Phosphotyrosine-binding domain (PTB)"/>
    <property type="match status" value="1"/>
</dbReference>
<name>A0A0H5R7N4_9EUKA</name>
<dbReference type="InterPro" id="IPR000219">
    <property type="entry name" value="DH_dom"/>
</dbReference>
<dbReference type="SMART" id="SM00233">
    <property type="entry name" value="PH"/>
    <property type="match status" value="1"/>
</dbReference>
<sequence>MKTTELGLNAEIASLVALCKLRHPSSSSGGGLTTSHPHTFMVTFELINTEKVFIGKMRNMYSEFHRRLRAQLMFQAEEFPDPIDAQLDRLFSHAIGFAERHDEFLTSLKENCRKSCFLRKVGETFKKFVSDSTPFYSEYAQRYADITYQLRKYQRSHKRFCEFIFVSEICAGESIDSLRIAPIQRVPRYILLLKELLQGIIETSFQGKSILSAIESCKQMTREIDNSIHIGEKISQVHVLHDVFFEGSVNLMDSSRCLLKSGEVTKLFKHQAMHMSRGKRYVFFLFSDCLIYSEIEGSHRIKHVFHLTAIQVISLERPNSLRIVSPIKSLSLLFDSPEDQKSWTNELHEAGSKSPACPDDMTPQEFETFVMTGSGPSPKKNRLVASSLIAKSHKGLRRASIRSFWSHPTRLRAFATALAGSALILPTTRIPGKS</sequence>
<dbReference type="InterPro" id="IPR035899">
    <property type="entry name" value="DBL_dom_sf"/>
</dbReference>
<dbReference type="AlphaFoldDB" id="A0A0H5R7N4"/>
<dbReference type="PROSITE" id="PS50003">
    <property type="entry name" value="PH_DOMAIN"/>
    <property type="match status" value="1"/>
</dbReference>
<dbReference type="Gene3D" id="1.20.900.10">
    <property type="entry name" value="Dbl homology (DH) domain"/>
    <property type="match status" value="1"/>
</dbReference>
<dbReference type="SMART" id="SM00325">
    <property type="entry name" value="RhoGEF"/>
    <property type="match status" value="1"/>
</dbReference>
<feature type="domain" description="PH" evidence="1">
    <location>
        <begin position="257"/>
        <end position="352"/>
    </location>
</feature>
<dbReference type="GO" id="GO:0005085">
    <property type="term" value="F:guanyl-nucleotide exchange factor activity"/>
    <property type="evidence" value="ECO:0007669"/>
    <property type="project" value="InterPro"/>
</dbReference>
<protein>
    <recommendedName>
        <fullName evidence="4">DH domain-containing protein</fullName>
    </recommendedName>
</protein>
<feature type="domain" description="DH" evidence="2">
    <location>
        <begin position="38"/>
        <end position="227"/>
    </location>
</feature>
<dbReference type="InterPro" id="IPR051092">
    <property type="entry name" value="FYVE_RhoGEF_PH"/>
</dbReference>
<dbReference type="InterPro" id="IPR001849">
    <property type="entry name" value="PH_domain"/>
</dbReference>
<dbReference type="GO" id="GO:0005737">
    <property type="term" value="C:cytoplasm"/>
    <property type="evidence" value="ECO:0007669"/>
    <property type="project" value="TreeGrafter"/>
</dbReference>
<dbReference type="InterPro" id="IPR011993">
    <property type="entry name" value="PH-like_dom_sf"/>
</dbReference>
<organism evidence="3">
    <name type="scientific">Spongospora subterranea</name>
    <dbReference type="NCBI Taxonomy" id="70186"/>
    <lineage>
        <taxon>Eukaryota</taxon>
        <taxon>Sar</taxon>
        <taxon>Rhizaria</taxon>
        <taxon>Endomyxa</taxon>
        <taxon>Phytomyxea</taxon>
        <taxon>Plasmodiophorida</taxon>
        <taxon>Plasmodiophoridae</taxon>
        <taxon>Spongospora</taxon>
    </lineage>
</organism>
<evidence type="ECO:0000259" key="1">
    <source>
        <dbReference type="PROSITE" id="PS50003"/>
    </source>
</evidence>
<dbReference type="Pfam" id="PF00169">
    <property type="entry name" value="PH"/>
    <property type="match status" value="1"/>
</dbReference>
<dbReference type="PANTHER" id="PTHR12673:SF267">
    <property type="entry name" value="PROTEIN CBG10230"/>
    <property type="match status" value="1"/>
</dbReference>
<dbReference type="SUPFAM" id="SSF48065">
    <property type="entry name" value="DBL homology domain (DH-domain)"/>
    <property type="match status" value="1"/>
</dbReference>
<dbReference type="Pfam" id="PF00621">
    <property type="entry name" value="RhoGEF"/>
    <property type="match status" value="1"/>
</dbReference>
<dbReference type="EMBL" id="HACM01009384">
    <property type="protein sequence ID" value="CRZ09826.1"/>
    <property type="molecule type" value="Transcribed_RNA"/>
</dbReference>
<dbReference type="SUPFAM" id="SSF50729">
    <property type="entry name" value="PH domain-like"/>
    <property type="match status" value="1"/>
</dbReference>
<proteinExistence type="predicted"/>